<dbReference type="InterPro" id="IPR033728">
    <property type="entry name" value="ThrRS_core"/>
</dbReference>
<dbReference type="PRINTS" id="PR01047">
    <property type="entry name" value="TRNASYNTHTHR"/>
</dbReference>
<comment type="subcellular location">
    <subcellularLocation>
        <location evidence="13">Cytoplasm</location>
    </subcellularLocation>
</comment>
<dbReference type="EC" id="6.1.1.3" evidence="13"/>
<dbReference type="SUPFAM" id="SSF55186">
    <property type="entry name" value="ThrRS/AlaRS common domain"/>
    <property type="match status" value="1"/>
</dbReference>
<dbReference type="PANTHER" id="PTHR11451">
    <property type="entry name" value="THREONINE-TRNA LIGASE"/>
    <property type="match status" value="1"/>
</dbReference>
<comment type="caution">
    <text evidence="13">Lacks conserved residue(s) required for the propagation of feature annotation.</text>
</comment>
<dbReference type="InterPro" id="IPR004154">
    <property type="entry name" value="Anticodon-bd"/>
</dbReference>
<dbReference type="CDD" id="cd00860">
    <property type="entry name" value="ThrRS_anticodon"/>
    <property type="match status" value="1"/>
</dbReference>
<dbReference type="Pfam" id="PF00587">
    <property type="entry name" value="tRNA-synt_2b"/>
    <property type="match status" value="1"/>
</dbReference>
<name>A0ABU0MQ19_9PROT</name>
<evidence type="ECO:0000256" key="9">
    <source>
        <dbReference type="ARBA" id="ARBA00022884"/>
    </source>
</evidence>
<dbReference type="PANTHER" id="PTHR11451:SF44">
    <property type="entry name" value="THREONINE--TRNA LIGASE, CHLOROPLASTIC_MITOCHONDRIAL 2"/>
    <property type="match status" value="1"/>
</dbReference>
<dbReference type="PROSITE" id="PS51880">
    <property type="entry name" value="TGS"/>
    <property type="match status" value="1"/>
</dbReference>
<evidence type="ECO:0000256" key="7">
    <source>
        <dbReference type="ARBA" id="ARBA00022833"/>
    </source>
</evidence>
<evidence type="ECO:0000256" key="8">
    <source>
        <dbReference type="ARBA" id="ARBA00022840"/>
    </source>
</evidence>
<keyword evidence="4 13" id="KW-0436">Ligase</keyword>
<dbReference type="CDD" id="cd01667">
    <property type="entry name" value="TGS_ThrRS"/>
    <property type="match status" value="1"/>
</dbReference>
<evidence type="ECO:0000256" key="12">
    <source>
        <dbReference type="ARBA" id="ARBA00049515"/>
    </source>
</evidence>
<dbReference type="SMART" id="SM00863">
    <property type="entry name" value="tRNA_SAD"/>
    <property type="match status" value="1"/>
</dbReference>
<keyword evidence="9 13" id="KW-0694">RNA-binding</keyword>
<dbReference type="SUPFAM" id="SSF55681">
    <property type="entry name" value="Class II aaRS and biotin synthetases"/>
    <property type="match status" value="1"/>
</dbReference>
<dbReference type="Proteomes" id="UP001244552">
    <property type="component" value="Unassembled WGS sequence"/>
</dbReference>
<dbReference type="HAMAP" id="MF_00184">
    <property type="entry name" value="Thr_tRNA_synth"/>
    <property type="match status" value="1"/>
</dbReference>
<evidence type="ECO:0000256" key="2">
    <source>
        <dbReference type="ARBA" id="ARBA00022490"/>
    </source>
</evidence>
<dbReference type="Gene3D" id="3.30.930.10">
    <property type="entry name" value="Bira Bifunctional Protein, Domain 2"/>
    <property type="match status" value="1"/>
</dbReference>
<dbReference type="EMBL" id="JAUSVU010000017">
    <property type="protein sequence ID" value="MDQ0535429.1"/>
    <property type="molecule type" value="Genomic_DNA"/>
</dbReference>
<keyword evidence="11 13" id="KW-0030">Aminoacyl-tRNA synthetase</keyword>
<proteinExistence type="inferred from homology"/>
<feature type="binding site" evidence="13">
    <location>
        <position position="390"/>
    </location>
    <ligand>
        <name>Zn(2+)</name>
        <dbReference type="ChEBI" id="CHEBI:29105"/>
        <note>catalytic</note>
    </ligand>
</feature>
<dbReference type="InterPro" id="IPR047246">
    <property type="entry name" value="ThrRS_anticodon"/>
</dbReference>
<dbReference type="SUPFAM" id="SSF52954">
    <property type="entry name" value="Class II aaRS ABD-related"/>
    <property type="match status" value="1"/>
</dbReference>
<dbReference type="PROSITE" id="PS50862">
    <property type="entry name" value="AA_TRNA_LIGASE_II"/>
    <property type="match status" value="1"/>
</dbReference>
<evidence type="ECO:0000256" key="5">
    <source>
        <dbReference type="ARBA" id="ARBA00022723"/>
    </source>
</evidence>
<dbReference type="InterPro" id="IPR012676">
    <property type="entry name" value="TGS-like"/>
</dbReference>
<evidence type="ECO:0000259" key="14">
    <source>
        <dbReference type="PROSITE" id="PS50862"/>
    </source>
</evidence>
<dbReference type="InterPro" id="IPR018163">
    <property type="entry name" value="Thr/Ala-tRNA-synth_IIc_edit"/>
</dbReference>
<dbReference type="InterPro" id="IPR012675">
    <property type="entry name" value="Beta-grasp_dom_sf"/>
</dbReference>
<evidence type="ECO:0000256" key="10">
    <source>
        <dbReference type="ARBA" id="ARBA00022917"/>
    </source>
</evidence>
<comment type="caution">
    <text evidence="16">The sequence shown here is derived from an EMBL/GenBank/DDBJ whole genome shotgun (WGS) entry which is preliminary data.</text>
</comment>
<evidence type="ECO:0000313" key="17">
    <source>
        <dbReference type="Proteomes" id="UP001244552"/>
    </source>
</evidence>
<keyword evidence="3 13" id="KW-0820">tRNA-binding</keyword>
<keyword evidence="17" id="KW-1185">Reference proteome</keyword>
<dbReference type="InterPro" id="IPR045864">
    <property type="entry name" value="aa-tRNA-synth_II/BPL/LPL"/>
</dbReference>
<keyword evidence="7 13" id="KW-0862">Zinc</keyword>
<evidence type="ECO:0000256" key="6">
    <source>
        <dbReference type="ARBA" id="ARBA00022741"/>
    </source>
</evidence>
<feature type="binding site" evidence="13">
    <location>
        <position position="339"/>
    </location>
    <ligand>
        <name>Zn(2+)</name>
        <dbReference type="ChEBI" id="CHEBI:29105"/>
        <note>catalytic</note>
    </ligand>
</feature>
<comment type="cofactor">
    <cofactor evidence="13">
        <name>Zn(2+)</name>
        <dbReference type="ChEBI" id="CHEBI:29105"/>
    </cofactor>
    <text evidence="13">Binds 1 zinc ion per subunit.</text>
</comment>
<feature type="domain" description="TGS" evidence="15">
    <location>
        <begin position="1"/>
        <end position="64"/>
    </location>
</feature>
<protein>
    <recommendedName>
        <fullName evidence="13">Threonine--tRNA ligase</fullName>
        <ecNumber evidence="13">6.1.1.3</ecNumber>
    </recommendedName>
    <alternativeName>
        <fullName evidence="13">Threonyl-tRNA synthetase</fullName>
        <shortName evidence="13">ThrRS</shortName>
    </alternativeName>
</protein>
<evidence type="ECO:0000256" key="13">
    <source>
        <dbReference type="HAMAP-Rule" id="MF_00184"/>
    </source>
</evidence>
<dbReference type="CDD" id="cd00771">
    <property type="entry name" value="ThrRS_core"/>
    <property type="match status" value="1"/>
</dbReference>
<keyword evidence="2 13" id="KW-0963">Cytoplasm</keyword>
<comment type="similarity">
    <text evidence="1 13">Belongs to the class-II aminoacyl-tRNA synthetase family.</text>
</comment>
<accession>A0ABU0MQ19</accession>
<dbReference type="SUPFAM" id="SSF81271">
    <property type="entry name" value="TGS-like"/>
    <property type="match status" value="1"/>
</dbReference>
<dbReference type="Pfam" id="PF07973">
    <property type="entry name" value="tRNA_SAD"/>
    <property type="match status" value="1"/>
</dbReference>
<dbReference type="InterPro" id="IPR002320">
    <property type="entry name" value="Thr-tRNA-ligase_IIa"/>
</dbReference>
<keyword evidence="10 13" id="KW-0648">Protein biosynthesis</keyword>
<dbReference type="Pfam" id="PF03129">
    <property type="entry name" value="HGTP_anticodon"/>
    <property type="match status" value="1"/>
</dbReference>
<dbReference type="Gene3D" id="3.30.54.20">
    <property type="match status" value="1"/>
</dbReference>
<dbReference type="Gene3D" id="3.30.980.10">
    <property type="entry name" value="Threonyl-trna Synthetase, Chain A, domain 2"/>
    <property type="match status" value="1"/>
</dbReference>
<evidence type="ECO:0000313" key="16">
    <source>
        <dbReference type="EMBL" id="MDQ0535429.1"/>
    </source>
</evidence>
<reference evidence="16 17" key="1">
    <citation type="submission" date="2023-07" db="EMBL/GenBank/DDBJ databases">
        <title>Genomic Encyclopedia of Type Strains, Phase IV (KMG-IV): sequencing the most valuable type-strain genomes for metagenomic binning, comparative biology and taxonomic classification.</title>
        <authorList>
            <person name="Goeker M."/>
        </authorList>
    </citation>
    <scope>NUCLEOTIDE SEQUENCE [LARGE SCALE GENOMIC DNA]</scope>
    <source>
        <strain evidence="16 17">DSM 19922</strain>
    </source>
</reference>
<dbReference type="Gene3D" id="3.40.50.800">
    <property type="entry name" value="Anticodon-binding domain"/>
    <property type="match status" value="1"/>
</dbReference>
<dbReference type="InterPro" id="IPR036621">
    <property type="entry name" value="Anticodon-bd_dom_sf"/>
</dbReference>
<dbReference type="NCBIfam" id="TIGR00418">
    <property type="entry name" value="thrS"/>
    <property type="match status" value="1"/>
</dbReference>
<keyword evidence="6 13" id="KW-0547">Nucleotide-binding</keyword>
<evidence type="ECO:0000256" key="1">
    <source>
        <dbReference type="ARBA" id="ARBA00008226"/>
    </source>
</evidence>
<dbReference type="InterPro" id="IPR006195">
    <property type="entry name" value="aa-tRNA-synth_II"/>
</dbReference>
<comment type="subunit">
    <text evidence="13">Homodimer.</text>
</comment>
<evidence type="ECO:0000256" key="3">
    <source>
        <dbReference type="ARBA" id="ARBA00022555"/>
    </source>
</evidence>
<keyword evidence="5 13" id="KW-0479">Metal-binding</keyword>
<dbReference type="GO" id="GO:0004829">
    <property type="term" value="F:threonine-tRNA ligase activity"/>
    <property type="evidence" value="ECO:0007669"/>
    <property type="project" value="UniProtKB-EC"/>
</dbReference>
<sequence length="650" mass="72800">MTSNIAITLPDGSVREFDRPVTGLEIAQSIGSRLAKDALAVKIDGTVKDLTTTVTTNAKIEIVTRNHADALEVIRHDAAHVLADAVQKLYPGTQVTIGPSIATGFYYDFARDEPFTPEDLEKIEAKMREIVGADIPIVREVWDRDEAVAYFKKLGEHYKAELIAAIPQGEPVSVYRQGDWLDLCRGPHAPTTGKVGQGFKLTKVAGAYWRGDSRNPMLQRIYGTAWRDEKELKAYLHQLEEAEKRDHRKLGKELDLFHIQEEAVGSVFWHPKGWTLYRTLETYIRTKLKAADYVEVKTPQLIDSSLFKASGHWDMYGDNMFKVEADGGEKMLGIKPMNCPGHVQIFRNGLRSYRDLPIRMAEFGACHRNEPSGALHGIMRVRAFTQDDAHIFCTEDQVQSEAAEYFKLQLGVYKDLGFDKISVKLALRPDVRTGADELWDRAEGALAQALRDAGLEYEELPGEGAFYGPKVEFHLTDAIGRTWQCGTLQYDPNLPERLDASYIGEDGARHRPIMLHRAILGSIERFIGMLIEHYAGKFPLWLAPVQVAVATITSEADGYAEEVAKLLKRKGLRVELDTRNEKINLKVREHSLRKVPLMLVVGKREAEERTVALRVLGGKDQEILALDAALAKLVEEAKSPAGDLVTDSPF</sequence>
<evidence type="ECO:0000259" key="15">
    <source>
        <dbReference type="PROSITE" id="PS51880"/>
    </source>
</evidence>
<feature type="domain" description="Aminoacyl-transfer RNA synthetases class-II family profile" evidence="14">
    <location>
        <begin position="246"/>
        <end position="539"/>
    </location>
</feature>
<dbReference type="InterPro" id="IPR004095">
    <property type="entry name" value="TGS"/>
</dbReference>
<dbReference type="InterPro" id="IPR012947">
    <property type="entry name" value="tRNA_SAD"/>
</dbReference>
<dbReference type="InterPro" id="IPR002314">
    <property type="entry name" value="aa-tRNA-synt_IIb"/>
</dbReference>
<feature type="binding site" evidence="13">
    <location>
        <position position="516"/>
    </location>
    <ligand>
        <name>Zn(2+)</name>
        <dbReference type="ChEBI" id="CHEBI:29105"/>
        <note>catalytic</note>
    </ligand>
</feature>
<evidence type="ECO:0000256" key="4">
    <source>
        <dbReference type="ARBA" id="ARBA00022598"/>
    </source>
</evidence>
<evidence type="ECO:0000256" key="11">
    <source>
        <dbReference type="ARBA" id="ARBA00023146"/>
    </source>
</evidence>
<organism evidence="16 17">
    <name type="scientific">Azospirillum picis</name>
    <dbReference type="NCBI Taxonomy" id="488438"/>
    <lineage>
        <taxon>Bacteria</taxon>
        <taxon>Pseudomonadati</taxon>
        <taxon>Pseudomonadota</taxon>
        <taxon>Alphaproteobacteria</taxon>
        <taxon>Rhodospirillales</taxon>
        <taxon>Azospirillaceae</taxon>
        <taxon>Azospirillum</taxon>
    </lineage>
</organism>
<dbReference type="Pfam" id="PF02824">
    <property type="entry name" value="TGS"/>
    <property type="match status" value="1"/>
</dbReference>
<comment type="catalytic activity">
    <reaction evidence="12 13">
        <text>tRNA(Thr) + L-threonine + ATP = L-threonyl-tRNA(Thr) + AMP + diphosphate + H(+)</text>
        <dbReference type="Rhea" id="RHEA:24624"/>
        <dbReference type="Rhea" id="RHEA-COMP:9670"/>
        <dbReference type="Rhea" id="RHEA-COMP:9704"/>
        <dbReference type="ChEBI" id="CHEBI:15378"/>
        <dbReference type="ChEBI" id="CHEBI:30616"/>
        <dbReference type="ChEBI" id="CHEBI:33019"/>
        <dbReference type="ChEBI" id="CHEBI:57926"/>
        <dbReference type="ChEBI" id="CHEBI:78442"/>
        <dbReference type="ChEBI" id="CHEBI:78534"/>
        <dbReference type="ChEBI" id="CHEBI:456215"/>
        <dbReference type="EC" id="6.1.1.3"/>
    </reaction>
</comment>
<keyword evidence="8 13" id="KW-0067">ATP-binding</keyword>
<dbReference type="Gene3D" id="3.10.20.30">
    <property type="match status" value="1"/>
</dbReference>
<gene>
    <name evidence="13" type="primary">thrS</name>
    <name evidence="16" type="ORF">QO018_004307</name>
</gene>